<keyword evidence="3" id="KW-1185">Reference proteome</keyword>
<gene>
    <name evidence="1" type="primary">IL12A</name>
</gene>
<organism evidence="2 3">
    <name type="scientific">Malurus cyaneus samueli</name>
    <dbReference type="NCBI Taxonomy" id="2593467"/>
    <lineage>
        <taxon>Eukaryota</taxon>
        <taxon>Metazoa</taxon>
        <taxon>Chordata</taxon>
        <taxon>Craniata</taxon>
        <taxon>Vertebrata</taxon>
        <taxon>Euteleostomi</taxon>
        <taxon>Archelosauria</taxon>
        <taxon>Archosauria</taxon>
        <taxon>Dinosauria</taxon>
        <taxon>Saurischia</taxon>
        <taxon>Theropoda</taxon>
        <taxon>Coelurosauria</taxon>
        <taxon>Aves</taxon>
        <taxon>Neognathae</taxon>
        <taxon>Neoaves</taxon>
        <taxon>Telluraves</taxon>
        <taxon>Australaves</taxon>
        <taxon>Passeriformes</taxon>
        <taxon>Meliphagoidea</taxon>
        <taxon>Maluridae</taxon>
        <taxon>Malurus</taxon>
    </lineage>
</organism>
<name>A0A8C5TYX7_9PASS</name>
<evidence type="ECO:0000313" key="3">
    <source>
        <dbReference type="Proteomes" id="UP000694560"/>
    </source>
</evidence>
<evidence type="ECO:0000313" key="2">
    <source>
        <dbReference type="Ensembl" id="ENSMCSP00000014445.1"/>
    </source>
</evidence>
<dbReference type="Pfam" id="PF03039">
    <property type="entry name" value="IL12"/>
    <property type="match status" value="1"/>
</dbReference>
<dbReference type="GO" id="GO:0005143">
    <property type="term" value="F:interleukin-12 receptor binding"/>
    <property type="evidence" value="ECO:0007669"/>
    <property type="project" value="InterPro"/>
</dbReference>
<comment type="subcellular location">
    <subcellularLocation>
        <location evidence="1">Secreted</location>
    </subcellularLocation>
</comment>
<keyword evidence="1" id="KW-0202">Cytokine</keyword>
<dbReference type="Proteomes" id="UP000694560">
    <property type="component" value="Unplaced"/>
</dbReference>
<dbReference type="Ensembl" id="ENSMCST00000014814.1">
    <property type="protein sequence ID" value="ENSMCSP00000014445.1"/>
    <property type="gene ID" value="ENSMCSG00000010204.1"/>
</dbReference>
<dbReference type="GO" id="GO:0006955">
    <property type="term" value="P:immune response"/>
    <property type="evidence" value="ECO:0007669"/>
    <property type="project" value="InterPro"/>
</dbReference>
<protein>
    <recommendedName>
        <fullName evidence="1">Interleukin-12 subunit alpha</fullName>
        <shortName evidence="1">IL-12A</shortName>
    </recommendedName>
</protein>
<comment type="similarity">
    <text evidence="1">Belongs to the IL-6 superfamily.</text>
</comment>
<reference evidence="2" key="2">
    <citation type="submission" date="2025-09" db="UniProtKB">
        <authorList>
            <consortium name="Ensembl"/>
        </authorList>
    </citation>
    <scope>IDENTIFICATION</scope>
</reference>
<dbReference type="SUPFAM" id="SSF47266">
    <property type="entry name" value="4-helical cytokines"/>
    <property type="match status" value="1"/>
</dbReference>
<keyword evidence="1" id="KW-0964">Secreted</keyword>
<sequence length="187" mass="20532">EGTDGAVRGSRRAGTGQGWCSERGNLNIKIISIKYMDCVRKLPTTLFYPFFLPQERGSLGFECTLDEVDLEDITENKINTITACTAEDAGPGNCPALDILTFDKGKCLQGISEDLRAYRAELKNLSDPQVLASLDGMMDVISPFIPLKNPGSGLGSFPERLRLCSVLQAFRIRSVTISRMMNFLSSL</sequence>
<proteinExistence type="inferred from homology"/>
<dbReference type="GO" id="GO:0005615">
    <property type="term" value="C:extracellular space"/>
    <property type="evidence" value="ECO:0007669"/>
    <property type="project" value="UniProtKB-KW"/>
</dbReference>
<dbReference type="AlphaFoldDB" id="A0A8C5TYX7"/>
<dbReference type="OrthoDB" id="9893660at2759"/>
<dbReference type="GO" id="GO:0005125">
    <property type="term" value="F:cytokine activity"/>
    <property type="evidence" value="ECO:0007669"/>
    <property type="project" value="UniProtKB-KW"/>
</dbReference>
<dbReference type="InterPro" id="IPR004281">
    <property type="entry name" value="IL-12_alpha"/>
</dbReference>
<keyword evidence="1" id="KW-1015">Disulfide bond</keyword>
<dbReference type="GO" id="GO:0008083">
    <property type="term" value="F:growth factor activity"/>
    <property type="evidence" value="ECO:0007669"/>
    <property type="project" value="UniProtKB-KW"/>
</dbReference>
<keyword evidence="1" id="KW-0339">Growth factor</keyword>
<reference evidence="2" key="1">
    <citation type="submission" date="2025-08" db="UniProtKB">
        <authorList>
            <consortium name="Ensembl"/>
        </authorList>
    </citation>
    <scope>IDENTIFICATION</scope>
</reference>
<evidence type="ECO:0000256" key="1">
    <source>
        <dbReference type="RuleBase" id="RU363133"/>
    </source>
</evidence>
<accession>A0A8C5TYX7</accession>
<dbReference type="Gene3D" id="1.20.1250.10">
    <property type="match status" value="1"/>
</dbReference>
<dbReference type="InterPro" id="IPR009079">
    <property type="entry name" value="4_helix_cytokine-like_core"/>
</dbReference>
<comment type="subunit">
    <text evidence="1">Heterodimer with IL12B; disulfide-linked. The heterodimer is known as interleukin IL-12.</text>
</comment>